<evidence type="ECO:0000313" key="3">
    <source>
        <dbReference type="Proteomes" id="UP000800036"/>
    </source>
</evidence>
<gene>
    <name evidence="2" type="ORF">BU23DRAFT_557354</name>
</gene>
<accession>A0A6A5V0J2</accession>
<dbReference type="Proteomes" id="UP000800036">
    <property type="component" value="Unassembled WGS sequence"/>
</dbReference>
<feature type="region of interest" description="Disordered" evidence="1">
    <location>
        <begin position="1"/>
        <end position="50"/>
    </location>
</feature>
<name>A0A6A5V0J2_9PLEO</name>
<keyword evidence="3" id="KW-1185">Reference proteome</keyword>
<proteinExistence type="predicted"/>
<dbReference type="EMBL" id="ML976706">
    <property type="protein sequence ID" value="KAF1969729.1"/>
    <property type="molecule type" value="Genomic_DNA"/>
</dbReference>
<evidence type="ECO:0000313" key="2">
    <source>
        <dbReference type="EMBL" id="KAF1969729.1"/>
    </source>
</evidence>
<dbReference type="AlphaFoldDB" id="A0A6A5V0J2"/>
<evidence type="ECO:0000256" key="1">
    <source>
        <dbReference type="SAM" id="MobiDB-lite"/>
    </source>
</evidence>
<reference evidence="2" key="1">
    <citation type="journal article" date="2020" name="Stud. Mycol.">
        <title>101 Dothideomycetes genomes: a test case for predicting lifestyles and emergence of pathogens.</title>
        <authorList>
            <person name="Haridas S."/>
            <person name="Albert R."/>
            <person name="Binder M."/>
            <person name="Bloem J."/>
            <person name="Labutti K."/>
            <person name="Salamov A."/>
            <person name="Andreopoulos B."/>
            <person name="Baker S."/>
            <person name="Barry K."/>
            <person name="Bills G."/>
            <person name="Bluhm B."/>
            <person name="Cannon C."/>
            <person name="Castanera R."/>
            <person name="Culley D."/>
            <person name="Daum C."/>
            <person name="Ezra D."/>
            <person name="Gonzalez J."/>
            <person name="Henrissat B."/>
            <person name="Kuo A."/>
            <person name="Liang C."/>
            <person name="Lipzen A."/>
            <person name="Lutzoni F."/>
            <person name="Magnuson J."/>
            <person name="Mondo S."/>
            <person name="Nolan M."/>
            <person name="Ohm R."/>
            <person name="Pangilinan J."/>
            <person name="Park H.-J."/>
            <person name="Ramirez L."/>
            <person name="Alfaro M."/>
            <person name="Sun H."/>
            <person name="Tritt A."/>
            <person name="Yoshinaga Y."/>
            <person name="Zwiers L.-H."/>
            <person name="Turgeon B."/>
            <person name="Goodwin S."/>
            <person name="Spatafora J."/>
            <person name="Crous P."/>
            <person name="Grigoriev I."/>
        </authorList>
    </citation>
    <scope>NUCLEOTIDE SEQUENCE</scope>
    <source>
        <strain evidence="2">CBS 107.79</strain>
    </source>
</reference>
<sequence length="61" mass="6803">MGAFHTTKETSPHSRYPLPPRPHYAQTQRSYKRPPPSPRHTSLASLPPFAVRKCGVGGNSY</sequence>
<feature type="compositionally biased region" description="Basic and acidic residues" evidence="1">
    <location>
        <begin position="1"/>
        <end position="12"/>
    </location>
</feature>
<protein>
    <submittedName>
        <fullName evidence="2">Uncharacterized protein</fullName>
    </submittedName>
</protein>
<organism evidence="2 3">
    <name type="scientific">Bimuria novae-zelandiae CBS 107.79</name>
    <dbReference type="NCBI Taxonomy" id="1447943"/>
    <lineage>
        <taxon>Eukaryota</taxon>
        <taxon>Fungi</taxon>
        <taxon>Dikarya</taxon>
        <taxon>Ascomycota</taxon>
        <taxon>Pezizomycotina</taxon>
        <taxon>Dothideomycetes</taxon>
        <taxon>Pleosporomycetidae</taxon>
        <taxon>Pleosporales</taxon>
        <taxon>Massarineae</taxon>
        <taxon>Didymosphaeriaceae</taxon>
        <taxon>Bimuria</taxon>
    </lineage>
</organism>